<protein>
    <submittedName>
        <fullName evidence="3">Uncharacterized protein</fullName>
    </submittedName>
</protein>
<name>A0A9P4P1W7_9PEZI</name>
<feature type="transmembrane region" description="Helical" evidence="2">
    <location>
        <begin position="355"/>
        <end position="376"/>
    </location>
</feature>
<evidence type="ECO:0000313" key="3">
    <source>
        <dbReference type="EMBL" id="KAF2435901.1"/>
    </source>
</evidence>
<keyword evidence="2" id="KW-0812">Transmembrane</keyword>
<dbReference type="EMBL" id="MU007012">
    <property type="protein sequence ID" value="KAF2435901.1"/>
    <property type="molecule type" value="Genomic_DNA"/>
</dbReference>
<comment type="caution">
    <text evidence="3">The sequence shown here is derived from an EMBL/GenBank/DDBJ whole genome shotgun (WGS) entry which is preliminary data.</text>
</comment>
<feature type="compositionally biased region" description="Acidic residues" evidence="1">
    <location>
        <begin position="321"/>
        <end position="330"/>
    </location>
</feature>
<accession>A0A9P4P1W7</accession>
<feature type="region of interest" description="Disordered" evidence="1">
    <location>
        <begin position="26"/>
        <end position="49"/>
    </location>
</feature>
<keyword evidence="4" id="KW-1185">Reference proteome</keyword>
<dbReference type="PANTHER" id="PTHR38790">
    <property type="entry name" value="2EXR DOMAIN-CONTAINING PROTEIN-RELATED"/>
    <property type="match status" value="1"/>
</dbReference>
<evidence type="ECO:0000256" key="1">
    <source>
        <dbReference type="SAM" id="MobiDB-lite"/>
    </source>
</evidence>
<organism evidence="3 4">
    <name type="scientific">Tothia fuscella</name>
    <dbReference type="NCBI Taxonomy" id="1048955"/>
    <lineage>
        <taxon>Eukaryota</taxon>
        <taxon>Fungi</taxon>
        <taxon>Dikarya</taxon>
        <taxon>Ascomycota</taxon>
        <taxon>Pezizomycotina</taxon>
        <taxon>Dothideomycetes</taxon>
        <taxon>Pleosporomycetidae</taxon>
        <taxon>Venturiales</taxon>
        <taxon>Cylindrosympodiaceae</taxon>
        <taxon>Tothia</taxon>
    </lineage>
</organism>
<reference evidence="3" key="1">
    <citation type="journal article" date="2020" name="Stud. Mycol.">
        <title>101 Dothideomycetes genomes: a test case for predicting lifestyles and emergence of pathogens.</title>
        <authorList>
            <person name="Haridas S."/>
            <person name="Albert R."/>
            <person name="Binder M."/>
            <person name="Bloem J."/>
            <person name="Labutti K."/>
            <person name="Salamov A."/>
            <person name="Andreopoulos B."/>
            <person name="Baker S."/>
            <person name="Barry K."/>
            <person name="Bills G."/>
            <person name="Bluhm B."/>
            <person name="Cannon C."/>
            <person name="Castanera R."/>
            <person name="Culley D."/>
            <person name="Daum C."/>
            <person name="Ezra D."/>
            <person name="Gonzalez J."/>
            <person name="Henrissat B."/>
            <person name="Kuo A."/>
            <person name="Liang C."/>
            <person name="Lipzen A."/>
            <person name="Lutzoni F."/>
            <person name="Magnuson J."/>
            <person name="Mondo S."/>
            <person name="Nolan M."/>
            <person name="Ohm R."/>
            <person name="Pangilinan J."/>
            <person name="Park H.-J."/>
            <person name="Ramirez L."/>
            <person name="Alfaro M."/>
            <person name="Sun H."/>
            <person name="Tritt A."/>
            <person name="Yoshinaga Y."/>
            <person name="Zwiers L.-H."/>
            <person name="Turgeon B."/>
            <person name="Goodwin S."/>
            <person name="Spatafora J."/>
            <person name="Crous P."/>
            <person name="Grigoriev I."/>
        </authorList>
    </citation>
    <scope>NUCLEOTIDE SEQUENCE</scope>
    <source>
        <strain evidence="3">CBS 130266</strain>
    </source>
</reference>
<evidence type="ECO:0000313" key="4">
    <source>
        <dbReference type="Proteomes" id="UP000800235"/>
    </source>
</evidence>
<keyword evidence="2" id="KW-0472">Membrane</keyword>
<keyword evidence="2" id="KW-1133">Transmembrane helix</keyword>
<dbReference type="OrthoDB" id="3786918at2759"/>
<dbReference type="AlphaFoldDB" id="A0A9P4P1W7"/>
<feature type="region of interest" description="Disordered" evidence="1">
    <location>
        <begin position="321"/>
        <end position="341"/>
    </location>
</feature>
<proteinExistence type="predicted"/>
<evidence type="ECO:0000256" key="2">
    <source>
        <dbReference type="SAM" id="Phobius"/>
    </source>
</evidence>
<gene>
    <name evidence="3" type="ORF">EJ08DRAFT_294168</name>
</gene>
<sequence length="378" mass="43514">MASCFNLKPRVSSPTKDTEMRIRFSKMEIGSKKKNNNKKQKDQGAKSGLLNLPAETRNQIYHEVFTSRFTGSKNLAPLLICRQINQEASILAWCNTTFKFESLNLSKFRCRLQDLPEYKAACIETLELPWIQLEELHKKELDRIPQDSADFVRWLSRRTALRAIDAHDHDHPRVLLERYLPNLKHLIASPVPGYGRSNYNTHITHAGQRPRNGPIPNPIFPDYRTEHFWSMVGLTKYPKVSLKVDGERESAPMVLSNMCVGFALVTKLKARVNAKTNPSMDPVLPILGPYDPAIDATSFTYTRDNSISPNATVTIIEEDWETDDEEEDEESRGSLLSSVLAQKTTRPRRRLGERLLDRFHATMRTVFLFMLFLVYFRF</sequence>
<dbReference type="Proteomes" id="UP000800235">
    <property type="component" value="Unassembled WGS sequence"/>
</dbReference>